<keyword evidence="5" id="KW-1185">Reference proteome</keyword>
<dbReference type="InterPro" id="IPR027417">
    <property type="entry name" value="P-loop_NTPase"/>
</dbReference>
<dbReference type="OrthoDB" id="2537151at2"/>
<dbReference type="GO" id="GO:0005829">
    <property type="term" value="C:cytosol"/>
    <property type="evidence" value="ECO:0007669"/>
    <property type="project" value="TreeGrafter"/>
</dbReference>
<dbReference type="GO" id="GO:0003678">
    <property type="term" value="F:DNA helicase activity"/>
    <property type="evidence" value="ECO:0007669"/>
    <property type="project" value="InterPro"/>
</dbReference>
<dbReference type="PANTHER" id="PTHR30153">
    <property type="entry name" value="REPLICATIVE DNA HELICASE DNAB"/>
    <property type="match status" value="1"/>
</dbReference>
<dbReference type="GO" id="GO:0005524">
    <property type="term" value="F:ATP binding"/>
    <property type="evidence" value="ECO:0007669"/>
    <property type="project" value="InterPro"/>
</dbReference>
<evidence type="ECO:0000259" key="1">
    <source>
        <dbReference type="PROSITE" id="PS51199"/>
    </source>
</evidence>
<evidence type="ECO:0000313" key="3">
    <source>
        <dbReference type="EMBL" id="SEP18639.1"/>
    </source>
</evidence>
<evidence type="ECO:0000313" key="5">
    <source>
        <dbReference type="Proteomes" id="UP000683429"/>
    </source>
</evidence>
<dbReference type="Pfam" id="PF03796">
    <property type="entry name" value="DnaB_C"/>
    <property type="match status" value="1"/>
</dbReference>
<dbReference type="Gene3D" id="3.40.50.300">
    <property type="entry name" value="P-loop containing nucleotide triphosphate hydrolases"/>
    <property type="match status" value="1"/>
</dbReference>
<dbReference type="PROSITE" id="PS51199">
    <property type="entry name" value="SF4_HELICASE"/>
    <property type="match status" value="1"/>
</dbReference>
<keyword evidence="3" id="KW-0347">Helicase</keyword>
<keyword evidence="3" id="KW-0378">Hydrolase</keyword>
<evidence type="ECO:0000313" key="4">
    <source>
        <dbReference type="Proteomes" id="UP000198809"/>
    </source>
</evidence>
<dbReference type="RefSeq" id="WP_051500611.1">
    <property type="nucleotide sequence ID" value="NZ_CP076607.1"/>
</dbReference>
<dbReference type="InterPro" id="IPR007694">
    <property type="entry name" value="DNA_helicase_DnaB-like_C"/>
</dbReference>
<name>A0A1H8VT82_9BACL</name>
<dbReference type="GO" id="GO:0006260">
    <property type="term" value="P:DNA replication"/>
    <property type="evidence" value="ECO:0007669"/>
    <property type="project" value="InterPro"/>
</dbReference>
<gene>
    <name evidence="2" type="ORF">KP014_28450</name>
    <name evidence="3" type="ORF">SAMN04487895_12747</name>
</gene>
<keyword evidence="3" id="KW-0067">ATP-binding</keyword>
<protein>
    <submittedName>
        <fullName evidence="2">DnaB-like helicase C-terminal domain-containing protein</fullName>
    </submittedName>
    <submittedName>
        <fullName evidence="3">Replicative DNA helicase</fullName>
    </submittedName>
</protein>
<organism evidence="3 4">
    <name type="scientific">Paenibacillus sophorae</name>
    <dbReference type="NCBI Taxonomy" id="1333845"/>
    <lineage>
        <taxon>Bacteria</taxon>
        <taxon>Bacillati</taxon>
        <taxon>Bacillota</taxon>
        <taxon>Bacilli</taxon>
        <taxon>Bacillales</taxon>
        <taxon>Paenibacillaceae</taxon>
        <taxon>Paenibacillus</taxon>
    </lineage>
</organism>
<dbReference type="Proteomes" id="UP000198809">
    <property type="component" value="Unassembled WGS sequence"/>
</dbReference>
<reference evidence="3 4" key="1">
    <citation type="submission" date="2016-10" db="EMBL/GenBank/DDBJ databases">
        <authorList>
            <person name="de Groot N.N."/>
        </authorList>
    </citation>
    <scope>NUCLEOTIDE SEQUENCE [LARGE SCALE GENOMIC DNA]</scope>
    <source>
        <strain evidence="3 4">CGMCC 1.10238</strain>
    </source>
</reference>
<dbReference type="SUPFAM" id="SSF52540">
    <property type="entry name" value="P-loop containing nucleoside triphosphate hydrolases"/>
    <property type="match status" value="1"/>
</dbReference>
<reference evidence="2 5" key="2">
    <citation type="submission" date="2021-06" db="EMBL/GenBank/DDBJ databases">
        <title>Whole genome sequence of Paenibacillus sophorae DSM23020 for comparative genomics.</title>
        <authorList>
            <person name="Kim M.-J."/>
            <person name="Lee G."/>
            <person name="Shin J.-H."/>
        </authorList>
    </citation>
    <scope>NUCLEOTIDE SEQUENCE [LARGE SCALE GENOMIC DNA]</scope>
    <source>
        <strain evidence="2 5">DSM 23020</strain>
    </source>
</reference>
<keyword evidence="3" id="KW-0547">Nucleotide-binding</keyword>
<feature type="domain" description="SF4 helicase" evidence="1">
    <location>
        <begin position="162"/>
        <end position="426"/>
    </location>
</feature>
<evidence type="ECO:0000313" key="2">
    <source>
        <dbReference type="EMBL" id="QWU15699.1"/>
    </source>
</evidence>
<dbReference type="EMBL" id="CP076607">
    <property type="protein sequence ID" value="QWU15699.1"/>
    <property type="molecule type" value="Genomic_DNA"/>
</dbReference>
<dbReference type="EMBL" id="FODH01000027">
    <property type="protein sequence ID" value="SEP18639.1"/>
    <property type="molecule type" value="Genomic_DNA"/>
</dbReference>
<proteinExistence type="predicted"/>
<dbReference type="PANTHER" id="PTHR30153:SF2">
    <property type="entry name" value="REPLICATIVE DNA HELICASE"/>
    <property type="match status" value="1"/>
</dbReference>
<sequence length="426" mass="48637">MTDFTGRAAEPHEEVLGALLKDPSLYPGYKHGLTPEHFKELDWLYRIIQETDAAEELSFRGIASRIPVDRIKLLHDLRGTFISESRLPSLIQQLKKDVLAEELKSLSLETLGKVNDENNPDDVLRVLQQRSLSLFTSESKDGSTPDKDVDGWVDYILEIVEDPKKAFGLLSGMYSIDKMTTGWHRQDFSVIGARTSMGKTAFVLEMLMRLNAKGHKCAMFSLEMAKRQLFNRMMANILQVDFEQFRTGQLPKHFYTEHMVREKKRLTSLYIDDTRAVSADYIVDEMRRLKRTQGLDFVVVDYLQDVREQGESNDNGGSALARVCRKLRAGAQEMDCHVMGLSQVVRGVEDRKDKRPGNADLAGSTGIETSADVIALLYRDDYYEPTSSSKGILEVNFTKQRNGSRGKVELMYDRQTQRITELEYRR</sequence>
<accession>A0A1H8VT82</accession>
<dbReference type="STRING" id="1333845.SAMN04487895_12747"/>
<dbReference type="AlphaFoldDB" id="A0A1H8VT82"/>
<dbReference type="Proteomes" id="UP000683429">
    <property type="component" value="Chromosome"/>
</dbReference>